<gene>
    <name evidence="2" type="ORF">HD556DRAFT_1392715</name>
</gene>
<dbReference type="GeneID" id="64597358"/>
<dbReference type="EMBL" id="JABBWE010000051">
    <property type="protein sequence ID" value="KAG1790312.1"/>
    <property type="molecule type" value="Genomic_DNA"/>
</dbReference>
<feature type="compositionally biased region" description="Polar residues" evidence="1">
    <location>
        <begin position="21"/>
        <end position="33"/>
    </location>
</feature>
<proteinExistence type="predicted"/>
<evidence type="ECO:0000313" key="3">
    <source>
        <dbReference type="Proteomes" id="UP000719766"/>
    </source>
</evidence>
<dbReference type="OrthoDB" id="3361009at2759"/>
<comment type="caution">
    <text evidence="2">The sequence shown here is derived from an EMBL/GenBank/DDBJ whole genome shotgun (WGS) entry which is preliminary data.</text>
</comment>
<protein>
    <submittedName>
        <fullName evidence="2">Uncharacterized protein</fullName>
    </submittedName>
</protein>
<feature type="region of interest" description="Disordered" evidence="1">
    <location>
        <begin position="1"/>
        <end position="54"/>
    </location>
</feature>
<keyword evidence="3" id="KW-1185">Reference proteome</keyword>
<dbReference type="AlphaFoldDB" id="A0A9P7AIP7"/>
<accession>A0A9P7AIP7</accession>
<sequence length="133" mass="14701">MSSSTTDDAPRPPSKTVEPTKVNTAPQQASTSPGDGAHIPADQIRDPSEVDYNDPNINVVEVPAEKKRSPTFKEQVFGERHSYNSNIQTDTADRLCQGMIRIDCNLLLVNYLAQLHSGHPWKSQSLARLLLFS</sequence>
<dbReference type="RefSeq" id="XP_041157284.1">
    <property type="nucleotide sequence ID" value="XM_041303594.1"/>
</dbReference>
<dbReference type="Proteomes" id="UP000719766">
    <property type="component" value="Unassembled WGS sequence"/>
</dbReference>
<evidence type="ECO:0000256" key="1">
    <source>
        <dbReference type="SAM" id="MobiDB-lite"/>
    </source>
</evidence>
<organism evidence="2 3">
    <name type="scientific">Suillus plorans</name>
    <dbReference type="NCBI Taxonomy" id="116603"/>
    <lineage>
        <taxon>Eukaryota</taxon>
        <taxon>Fungi</taxon>
        <taxon>Dikarya</taxon>
        <taxon>Basidiomycota</taxon>
        <taxon>Agaricomycotina</taxon>
        <taxon>Agaricomycetes</taxon>
        <taxon>Agaricomycetidae</taxon>
        <taxon>Boletales</taxon>
        <taxon>Suillineae</taxon>
        <taxon>Suillaceae</taxon>
        <taxon>Suillus</taxon>
    </lineage>
</organism>
<reference evidence="2" key="1">
    <citation type="journal article" date="2020" name="New Phytol.">
        <title>Comparative genomics reveals dynamic genome evolution in host specialist ectomycorrhizal fungi.</title>
        <authorList>
            <person name="Lofgren L.A."/>
            <person name="Nguyen N.H."/>
            <person name="Vilgalys R."/>
            <person name="Ruytinx J."/>
            <person name="Liao H.L."/>
            <person name="Branco S."/>
            <person name="Kuo A."/>
            <person name="LaButti K."/>
            <person name="Lipzen A."/>
            <person name="Andreopoulos W."/>
            <person name="Pangilinan J."/>
            <person name="Riley R."/>
            <person name="Hundley H."/>
            <person name="Na H."/>
            <person name="Barry K."/>
            <person name="Grigoriev I.V."/>
            <person name="Stajich J.E."/>
            <person name="Kennedy P.G."/>
        </authorList>
    </citation>
    <scope>NUCLEOTIDE SEQUENCE</scope>
    <source>
        <strain evidence="2">S12</strain>
    </source>
</reference>
<evidence type="ECO:0000313" key="2">
    <source>
        <dbReference type="EMBL" id="KAG1790312.1"/>
    </source>
</evidence>
<name>A0A9P7AIP7_9AGAM</name>